<evidence type="ECO:0000256" key="1">
    <source>
        <dbReference type="ARBA" id="ARBA00005049"/>
    </source>
</evidence>
<evidence type="ECO:0000256" key="5">
    <source>
        <dbReference type="ARBA" id="ARBA00022573"/>
    </source>
</evidence>
<evidence type="ECO:0000313" key="12">
    <source>
        <dbReference type="Proteomes" id="UP001217485"/>
    </source>
</evidence>
<dbReference type="PANTHER" id="PTHR43463">
    <property type="entry name" value="NICOTINATE-NUCLEOTIDE--DIMETHYLBENZIMIDAZOLE PHOSPHORIBOSYLTRANSFERASE"/>
    <property type="match status" value="1"/>
</dbReference>
<evidence type="ECO:0000313" key="11">
    <source>
        <dbReference type="EMBL" id="MDC0677075.1"/>
    </source>
</evidence>
<dbReference type="RefSeq" id="WP_272093846.1">
    <property type="nucleotide sequence ID" value="NZ_JAQNDK010000001.1"/>
</dbReference>
<dbReference type="InterPro" id="IPR036087">
    <property type="entry name" value="Nict_dMeBzImd_PRibTrfase_sf"/>
</dbReference>
<evidence type="ECO:0000256" key="8">
    <source>
        <dbReference type="ARBA" id="ARBA00047340"/>
    </source>
</evidence>
<keyword evidence="6 11" id="KW-0328">Glycosyltransferase</keyword>
<dbReference type="NCBIfam" id="NF000996">
    <property type="entry name" value="PRK00105.1"/>
    <property type="match status" value="1"/>
</dbReference>
<feature type="domain" description="Nitroreductase" evidence="10">
    <location>
        <begin position="31"/>
        <end position="197"/>
    </location>
</feature>
<dbReference type="SUPFAM" id="SSF55469">
    <property type="entry name" value="FMN-dependent nitroreductase-like"/>
    <property type="match status" value="1"/>
</dbReference>
<comment type="pathway">
    <text evidence="1">Nucleoside biosynthesis; alpha-ribazole biosynthesis; alpha-ribazole from 5,6-dimethylbenzimidazole: step 1/2.</text>
</comment>
<dbReference type="EC" id="2.4.2.21" evidence="3 9"/>
<dbReference type="InterPro" id="IPR012825">
    <property type="entry name" value="BluB"/>
</dbReference>
<dbReference type="Pfam" id="PF02277">
    <property type="entry name" value="DBI_PRT"/>
    <property type="match status" value="1"/>
</dbReference>
<dbReference type="GO" id="GO:0008939">
    <property type="term" value="F:nicotinate-nucleotide-dimethylbenzimidazole phosphoribosyltransferase activity"/>
    <property type="evidence" value="ECO:0007669"/>
    <property type="project" value="UniProtKB-EC"/>
</dbReference>
<dbReference type="CDD" id="cd02439">
    <property type="entry name" value="DMB-PRT_CobT"/>
    <property type="match status" value="1"/>
</dbReference>
<dbReference type="InterPro" id="IPR023195">
    <property type="entry name" value="Nict_dMeBzImd_PRibTrfase_N"/>
</dbReference>
<dbReference type="NCBIfam" id="TIGR02476">
    <property type="entry name" value="BluB"/>
    <property type="match status" value="1"/>
</dbReference>
<dbReference type="SUPFAM" id="SSF52733">
    <property type="entry name" value="Nicotinate mononucleotide:5,6-dimethylbenzimidazole phosphoribosyltransferase (CobT)"/>
    <property type="match status" value="1"/>
</dbReference>
<evidence type="ECO:0000256" key="7">
    <source>
        <dbReference type="ARBA" id="ARBA00022679"/>
    </source>
</evidence>
<dbReference type="Pfam" id="PF00881">
    <property type="entry name" value="Nitroreductase"/>
    <property type="match status" value="1"/>
</dbReference>
<dbReference type="EMBL" id="JAQNDK010000001">
    <property type="protein sequence ID" value="MDC0677075.1"/>
    <property type="molecule type" value="Genomic_DNA"/>
</dbReference>
<keyword evidence="7 11" id="KW-0808">Transferase</keyword>
<dbReference type="Gene3D" id="1.10.1610.10">
    <property type="match status" value="1"/>
</dbReference>
<evidence type="ECO:0000256" key="3">
    <source>
        <dbReference type="ARBA" id="ARBA00011991"/>
    </source>
</evidence>
<gene>
    <name evidence="11" type="primary">cobT</name>
    <name evidence="11" type="ORF">POL72_04935</name>
</gene>
<comment type="catalytic activity">
    <reaction evidence="8">
        <text>5,6-dimethylbenzimidazole + nicotinate beta-D-ribonucleotide = alpha-ribazole 5'-phosphate + nicotinate + H(+)</text>
        <dbReference type="Rhea" id="RHEA:11196"/>
        <dbReference type="ChEBI" id="CHEBI:15378"/>
        <dbReference type="ChEBI" id="CHEBI:15890"/>
        <dbReference type="ChEBI" id="CHEBI:32544"/>
        <dbReference type="ChEBI" id="CHEBI:57502"/>
        <dbReference type="ChEBI" id="CHEBI:57918"/>
        <dbReference type="EC" id="2.4.2.21"/>
    </reaction>
</comment>
<dbReference type="InterPro" id="IPR000415">
    <property type="entry name" value="Nitroreductase-like"/>
</dbReference>
<dbReference type="PANTHER" id="PTHR43463:SF1">
    <property type="entry name" value="NICOTINATE-NUCLEOTIDE--DIMETHYLBENZIMIDAZOLE PHOSPHORIBOSYLTRANSFERASE"/>
    <property type="match status" value="1"/>
</dbReference>
<dbReference type="NCBIfam" id="TIGR03160">
    <property type="entry name" value="cobT_DBIPRT"/>
    <property type="match status" value="1"/>
</dbReference>
<name>A0ABT5BSD6_9BACT</name>
<dbReference type="InterPro" id="IPR029479">
    <property type="entry name" value="Nitroreductase"/>
</dbReference>
<dbReference type="Gene3D" id="3.40.50.10210">
    <property type="match status" value="1"/>
</dbReference>
<dbReference type="InterPro" id="IPR017846">
    <property type="entry name" value="Nict_dMeBzImd_PRibTrfase_bact"/>
</dbReference>
<evidence type="ECO:0000256" key="2">
    <source>
        <dbReference type="ARBA" id="ARBA00007110"/>
    </source>
</evidence>
<dbReference type="Gene3D" id="3.40.109.10">
    <property type="entry name" value="NADH Oxidase"/>
    <property type="match status" value="1"/>
</dbReference>
<evidence type="ECO:0000256" key="4">
    <source>
        <dbReference type="ARBA" id="ARBA00015486"/>
    </source>
</evidence>
<dbReference type="InterPro" id="IPR003200">
    <property type="entry name" value="Nict_dMeBzImd_PRibTrfase"/>
</dbReference>
<dbReference type="Proteomes" id="UP001217485">
    <property type="component" value="Unassembled WGS sequence"/>
</dbReference>
<organism evidence="11 12">
    <name type="scientific">Sorangium atrum</name>
    <dbReference type="NCBI Taxonomy" id="2995308"/>
    <lineage>
        <taxon>Bacteria</taxon>
        <taxon>Pseudomonadati</taxon>
        <taxon>Myxococcota</taxon>
        <taxon>Polyangia</taxon>
        <taxon>Polyangiales</taxon>
        <taxon>Polyangiaceae</taxon>
        <taxon>Sorangium</taxon>
    </lineage>
</organism>
<evidence type="ECO:0000259" key="10">
    <source>
        <dbReference type="Pfam" id="PF00881"/>
    </source>
</evidence>
<keyword evidence="12" id="KW-1185">Reference proteome</keyword>
<reference evidence="11 12" key="1">
    <citation type="submission" date="2023-01" db="EMBL/GenBank/DDBJ databases">
        <title>Minimal conservation of predation-associated metabolite biosynthetic gene clusters underscores biosynthetic potential of Myxococcota including descriptions for ten novel species: Archangium lansinium sp. nov., Myxococcus landrumus sp. nov., Nannocystis bai.</title>
        <authorList>
            <person name="Ahearne A."/>
            <person name="Stevens C."/>
            <person name="Dowd S."/>
        </authorList>
    </citation>
    <scope>NUCLEOTIDE SEQUENCE [LARGE SCALE GENOMIC DNA]</scope>
    <source>
        <strain evidence="11 12">WIWO2</strain>
    </source>
</reference>
<keyword evidence="5" id="KW-0169">Cobalamin biosynthesis</keyword>
<evidence type="ECO:0000256" key="6">
    <source>
        <dbReference type="ARBA" id="ARBA00022676"/>
    </source>
</evidence>
<protein>
    <recommendedName>
        <fullName evidence="4 9">Nicotinate-nucleotide--dimethylbenzimidazole phosphoribosyltransferase</fullName>
        <ecNumber evidence="3 9">2.4.2.21</ecNumber>
    </recommendedName>
</protein>
<comment type="caution">
    <text evidence="11">The sequence shown here is derived from an EMBL/GenBank/DDBJ whole genome shotgun (WGS) entry which is preliminary data.</text>
</comment>
<evidence type="ECO:0000256" key="9">
    <source>
        <dbReference type="NCBIfam" id="TIGR03160"/>
    </source>
</evidence>
<comment type="similarity">
    <text evidence="2">Belongs to the CobT family.</text>
</comment>
<accession>A0ABT5BSD6</accession>
<proteinExistence type="inferred from homology"/>
<sequence>MPATHEPSYLVPEAVVAFDEGARQAVYDVIALRRDVRQFEPGRALDRAVLRRILEAAHLAPSVGFSQPWGFVVVRDEAQRARIRESFLRCRQAEAARFPAGRREQYLSYRLEGILEASLNVCVAVDLRPRGEAILGTIVQPEAVRASACCAVQNLWLAARAEGVGVGWVSIVEPAVLRAELRLPPGVEPIAYLCLGHPVAFRRRPMLEESGWRERRALDEVVHEHGIWRDREDAATPAAGRASEAPRSSLRTTAIQPLDAAAMEASRAHQATLGLPAGSLGRIEQLAAWWAGVRGEIPLPSPAPGLAVFCADHGVVAEGVSAHPSSATTARLADVMAGGAAVSALAARHGVRLVAVDVGLTGDLSALPCAPVVPLVPRVVRRGTGNLRREPAMTRDEAARAMGAGAETARAFAAEGVTLAGVGDIGIGNTTAATAILCALTGAPPASLAGPGAGLDAEGVARKAGAVADALALHAPDPADPLDVLAKVGGLEIAAMAGFALEAARLRVGVVVDGLTACAAALCAVRMAPALRPWLLAAHRSAEPAAALALTELGLEPLFDQGLWVGEGIGAVLGLHLVGACVSTLSGLDPRRELARSSGAHGVVVSVSASGAGSL</sequence>